<feature type="chain" id="PRO_5008067307" description="Lipoprotein" evidence="2">
    <location>
        <begin position="23"/>
        <end position="73"/>
    </location>
</feature>
<dbReference type="AlphaFoldDB" id="A0A177LU96"/>
<feature type="signal peptide" evidence="2">
    <location>
        <begin position="1"/>
        <end position="22"/>
    </location>
</feature>
<proteinExistence type="predicted"/>
<dbReference type="RefSeq" id="WP_064038888.1">
    <property type="nucleotide sequence ID" value="NZ_LUUH01000111.1"/>
</dbReference>
<reference evidence="4" key="1">
    <citation type="submission" date="2016-03" db="EMBL/GenBank/DDBJ databases">
        <authorList>
            <person name="Heylen K."/>
            <person name="De Vos P."/>
            <person name="Vekeman B."/>
        </authorList>
    </citation>
    <scope>NUCLEOTIDE SEQUENCE [LARGE SCALE GENOMIC DNA]</scope>
    <source>
        <strain evidence="4">R-45371</strain>
    </source>
</reference>
<dbReference type="Proteomes" id="UP000077763">
    <property type="component" value="Unassembled WGS sequence"/>
</dbReference>
<keyword evidence="2" id="KW-0732">Signal</keyword>
<feature type="compositionally biased region" description="Polar residues" evidence="1">
    <location>
        <begin position="31"/>
        <end position="40"/>
    </location>
</feature>
<evidence type="ECO:0000256" key="2">
    <source>
        <dbReference type="SAM" id="SignalP"/>
    </source>
</evidence>
<evidence type="ECO:0000313" key="4">
    <source>
        <dbReference type="Proteomes" id="UP000077763"/>
    </source>
</evidence>
<feature type="region of interest" description="Disordered" evidence="1">
    <location>
        <begin position="25"/>
        <end position="73"/>
    </location>
</feature>
<protein>
    <recommendedName>
        <fullName evidence="5">Lipoprotein</fullName>
    </recommendedName>
</protein>
<comment type="caution">
    <text evidence="3">The sequence shown here is derived from an EMBL/GenBank/DDBJ whole genome shotgun (WGS) entry which is preliminary data.</text>
</comment>
<evidence type="ECO:0000313" key="3">
    <source>
        <dbReference type="EMBL" id="OAH96539.1"/>
    </source>
</evidence>
<accession>A0A177LU96</accession>
<sequence>MTIHRKLSGFISVLLIGLWASAGCRSDRSNEQNPQQSPDQVSVPKETRHKEVGEASWYGPGFHGQETASGETC</sequence>
<dbReference type="PROSITE" id="PS51257">
    <property type="entry name" value="PROKAR_LIPOPROTEIN"/>
    <property type="match status" value="1"/>
</dbReference>
<evidence type="ECO:0008006" key="5">
    <source>
        <dbReference type="Google" id="ProtNLM"/>
    </source>
</evidence>
<dbReference type="EMBL" id="LUUH01000111">
    <property type="protein sequence ID" value="OAH96539.1"/>
    <property type="molecule type" value="Genomic_DNA"/>
</dbReference>
<evidence type="ECO:0000256" key="1">
    <source>
        <dbReference type="SAM" id="MobiDB-lite"/>
    </source>
</evidence>
<name>A0A177LU96_METMH</name>
<organism evidence="3 4">
    <name type="scientific">Methylomonas methanica</name>
    <dbReference type="NCBI Taxonomy" id="421"/>
    <lineage>
        <taxon>Bacteria</taxon>
        <taxon>Pseudomonadati</taxon>
        <taxon>Pseudomonadota</taxon>
        <taxon>Gammaproteobacteria</taxon>
        <taxon>Methylococcales</taxon>
        <taxon>Methylococcaceae</taxon>
        <taxon>Methylomonas</taxon>
    </lineage>
</organism>
<gene>
    <name evidence="3" type="ORF">A1353_23970</name>
</gene>